<dbReference type="PANTHER" id="PTHR42770:SF16">
    <property type="entry name" value="AMINO ACID PERMEASE"/>
    <property type="match status" value="1"/>
</dbReference>
<reference evidence="7 8" key="1">
    <citation type="submission" date="2018-10" db="EMBL/GenBank/DDBJ databases">
        <title>Phylogenomics of Brevibacillus.</title>
        <authorList>
            <person name="Dunlap C."/>
        </authorList>
    </citation>
    <scope>NUCLEOTIDE SEQUENCE [LARGE SCALE GENOMIC DNA]</scope>
    <source>
        <strain evidence="7 8">JCM 15716</strain>
    </source>
</reference>
<evidence type="ECO:0000256" key="4">
    <source>
        <dbReference type="ARBA" id="ARBA00023136"/>
    </source>
</evidence>
<feature type="transmembrane region" description="Helical" evidence="5">
    <location>
        <begin position="348"/>
        <end position="367"/>
    </location>
</feature>
<dbReference type="PIRSF" id="PIRSF006060">
    <property type="entry name" value="AA_transporter"/>
    <property type="match status" value="1"/>
</dbReference>
<feature type="transmembrane region" description="Helical" evidence="5">
    <location>
        <begin position="99"/>
        <end position="122"/>
    </location>
</feature>
<protein>
    <submittedName>
        <fullName evidence="7">APC family permease</fullName>
    </submittedName>
</protein>
<feature type="transmembrane region" description="Helical" evidence="5">
    <location>
        <begin position="373"/>
        <end position="393"/>
    </location>
</feature>
<feature type="transmembrane region" description="Helical" evidence="5">
    <location>
        <begin position="251"/>
        <end position="273"/>
    </location>
</feature>
<comment type="caution">
    <text evidence="7">The sequence shown here is derived from an EMBL/GenBank/DDBJ whole genome shotgun (WGS) entry which is preliminary data.</text>
</comment>
<evidence type="ECO:0000256" key="3">
    <source>
        <dbReference type="ARBA" id="ARBA00022989"/>
    </source>
</evidence>
<feature type="domain" description="Amino acid permease/ SLC12A" evidence="6">
    <location>
        <begin position="57"/>
        <end position="432"/>
    </location>
</feature>
<proteinExistence type="predicted"/>
<evidence type="ECO:0000256" key="1">
    <source>
        <dbReference type="ARBA" id="ARBA00004141"/>
    </source>
</evidence>
<feature type="transmembrane region" description="Helical" evidence="5">
    <location>
        <begin position="429"/>
        <end position="447"/>
    </location>
</feature>
<feature type="transmembrane region" description="Helical" evidence="5">
    <location>
        <begin position="167"/>
        <end position="188"/>
    </location>
</feature>
<feature type="transmembrane region" description="Helical" evidence="5">
    <location>
        <begin position="293"/>
        <end position="318"/>
    </location>
</feature>
<name>A0A3M8CV05_9BACL</name>
<feature type="transmembrane region" description="Helical" evidence="5">
    <location>
        <begin position="32"/>
        <end position="52"/>
    </location>
</feature>
<dbReference type="InterPro" id="IPR050367">
    <property type="entry name" value="APC_superfamily"/>
</dbReference>
<evidence type="ECO:0000256" key="2">
    <source>
        <dbReference type="ARBA" id="ARBA00022692"/>
    </source>
</evidence>
<dbReference type="Pfam" id="PF00324">
    <property type="entry name" value="AA_permease"/>
    <property type="match status" value="1"/>
</dbReference>
<feature type="transmembrane region" description="Helical" evidence="5">
    <location>
        <begin position="58"/>
        <end position="78"/>
    </location>
</feature>
<evidence type="ECO:0000313" key="8">
    <source>
        <dbReference type="Proteomes" id="UP000271031"/>
    </source>
</evidence>
<dbReference type="Proteomes" id="UP000271031">
    <property type="component" value="Unassembled WGS sequence"/>
</dbReference>
<feature type="transmembrane region" description="Helical" evidence="5">
    <location>
        <begin position="405"/>
        <end position="423"/>
    </location>
</feature>
<dbReference type="AlphaFoldDB" id="A0A3M8CV05"/>
<dbReference type="GO" id="GO:0055085">
    <property type="term" value="P:transmembrane transport"/>
    <property type="evidence" value="ECO:0007669"/>
    <property type="project" value="InterPro"/>
</dbReference>
<sequence>MSDVAIQTTENEQGTNLGYKQELKRSLTLKDLIIYGLITMLPIAPIQVYGLIAQESFGMAPLVYLVGVFAMVFTAMSYSQMSKEFPIAGSVYSYVQRGLNPHIGFVTGWLIAVDYIMAPALLTAFSAMWLGSILPGVPTFVIIFIFLAINTFITARGVSLTARANTIFLILELAILVIFLGFAFKYVFIDGHGAGGFSLAPIFQPDKIDFHFIASAASIAVLGFLGFDVISTLSEEVKNPQKTVGKATVGALVIIGTIFMVQTYLAALAHPDYAGLDPDMAFFDIAREVGGDFLYYAFILIGVAAVGIANALAIQSAISRIIYSMSRDKLLPFSGILGKIHPVYKTPFNATIFVGLVSFVVALLVSIENIVQLINFGALTSFMVLNLTVFVHFYLKKGRRDAKGFVNYLLLPMIGFLIIFYVWSGFDWMTFAVGTSWLIIGVILGAVKSKGYKEVPPVLRDM</sequence>
<keyword evidence="2 5" id="KW-0812">Transmembrane</keyword>
<dbReference type="RefSeq" id="WP_122921496.1">
    <property type="nucleotide sequence ID" value="NZ_RHHQ01000028.1"/>
</dbReference>
<organism evidence="7 8">
    <name type="scientific">Brevibacillus fluminis</name>
    <dbReference type="NCBI Taxonomy" id="511487"/>
    <lineage>
        <taxon>Bacteria</taxon>
        <taxon>Bacillati</taxon>
        <taxon>Bacillota</taxon>
        <taxon>Bacilli</taxon>
        <taxon>Bacillales</taxon>
        <taxon>Paenibacillaceae</taxon>
        <taxon>Brevibacillus</taxon>
    </lineage>
</organism>
<evidence type="ECO:0000256" key="5">
    <source>
        <dbReference type="SAM" id="Phobius"/>
    </source>
</evidence>
<evidence type="ECO:0000313" key="7">
    <source>
        <dbReference type="EMBL" id="RNB79646.1"/>
    </source>
</evidence>
<feature type="transmembrane region" description="Helical" evidence="5">
    <location>
        <begin position="208"/>
        <end position="230"/>
    </location>
</feature>
<keyword evidence="8" id="KW-1185">Reference proteome</keyword>
<gene>
    <name evidence="7" type="ORF">EDM56_29030</name>
</gene>
<feature type="transmembrane region" description="Helical" evidence="5">
    <location>
        <begin position="128"/>
        <end position="155"/>
    </location>
</feature>
<dbReference type="Gene3D" id="1.20.1740.10">
    <property type="entry name" value="Amino acid/polyamine transporter I"/>
    <property type="match status" value="1"/>
</dbReference>
<comment type="subcellular location">
    <subcellularLocation>
        <location evidence="1">Membrane</location>
        <topology evidence="1">Multi-pass membrane protein</topology>
    </subcellularLocation>
</comment>
<keyword evidence="3 5" id="KW-1133">Transmembrane helix</keyword>
<dbReference type="InterPro" id="IPR004841">
    <property type="entry name" value="AA-permease/SLC12A_dom"/>
</dbReference>
<dbReference type="GO" id="GO:0016020">
    <property type="term" value="C:membrane"/>
    <property type="evidence" value="ECO:0007669"/>
    <property type="project" value="UniProtKB-SubCell"/>
</dbReference>
<dbReference type="PANTHER" id="PTHR42770">
    <property type="entry name" value="AMINO ACID TRANSPORTER-RELATED"/>
    <property type="match status" value="1"/>
</dbReference>
<accession>A0A3M8CV05</accession>
<dbReference type="EMBL" id="RHHQ01000028">
    <property type="protein sequence ID" value="RNB79646.1"/>
    <property type="molecule type" value="Genomic_DNA"/>
</dbReference>
<dbReference type="OrthoDB" id="9762947at2"/>
<evidence type="ECO:0000259" key="6">
    <source>
        <dbReference type="Pfam" id="PF00324"/>
    </source>
</evidence>
<keyword evidence="4 5" id="KW-0472">Membrane</keyword>